<keyword evidence="2" id="KW-1185">Reference proteome</keyword>
<protein>
    <submittedName>
        <fullName evidence="1">Uncharacterized protein</fullName>
    </submittedName>
</protein>
<organism evidence="1 2">
    <name type="scientific">Candidatus Nitrospira nitrificans</name>
    <dbReference type="NCBI Taxonomy" id="1742973"/>
    <lineage>
        <taxon>Bacteria</taxon>
        <taxon>Pseudomonadati</taxon>
        <taxon>Nitrospirota</taxon>
        <taxon>Nitrospiria</taxon>
        <taxon>Nitrospirales</taxon>
        <taxon>Nitrospiraceae</taxon>
        <taxon>Nitrospira</taxon>
    </lineage>
</organism>
<dbReference type="Proteomes" id="UP000198736">
    <property type="component" value="Unassembled WGS sequence"/>
</dbReference>
<dbReference type="EMBL" id="CZPZ01000007">
    <property type="protein sequence ID" value="CUS33980.1"/>
    <property type="molecule type" value="Genomic_DNA"/>
</dbReference>
<evidence type="ECO:0000313" key="2">
    <source>
        <dbReference type="Proteomes" id="UP000198736"/>
    </source>
</evidence>
<proteinExistence type="predicted"/>
<sequence length="89" mass="9416">MKAKIGATSTFTPAPPWHALIPTNGAVLFHHSFVTWCSVIALPSVPSTAAIRQTGAHSISLTGYTVKAMDLIINPSCQTSIALTYPCSF</sequence>
<name>A0A0S4L873_9BACT</name>
<gene>
    <name evidence="1" type="ORF">COMA2_150043</name>
</gene>
<dbReference type="AlphaFoldDB" id="A0A0S4L873"/>
<accession>A0A0S4L873</accession>
<reference evidence="2" key="1">
    <citation type="submission" date="2015-10" db="EMBL/GenBank/DDBJ databases">
        <authorList>
            <person name="Luecker S."/>
            <person name="Luecker S."/>
        </authorList>
    </citation>
    <scope>NUCLEOTIDE SEQUENCE [LARGE SCALE GENOMIC DNA]</scope>
</reference>
<evidence type="ECO:0000313" key="1">
    <source>
        <dbReference type="EMBL" id="CUS33980.1"/>
    </source>
</evidence>
<dbReference type="STRING" id="1742973.COMA2_150043"/>